<dbReference type="AlphaFoldDB" id="A0A4U5TU63"/>
<gene>
    <name evidence="2" type="ORF">D9C73_027745</name>
</gene>
<dbReference type="Proteomes" id="UP000298787">
    <property type="component" value="Unassembled WGS sequence"/>
</dbReference>
<dbReference type="PANTHER" id="PTHR47331">
    <property type="entry name" value="PHD-TYPE DOMAIN-CONTAINING PROTEIN"/>
    <property type="match status" value="1"/>
</dbReference>
<evidence type="ECO:0000256" key="1">
    <source>
        <dbReference type="SAM" id="MobiDB-lite"/>
    </source>
</evidence>
<reference evidence="2 3" key="1">
    <citation type="submission" date="2019-01" db="EMBL/GenBank/DDBJ databases">
        <title>Genome Assembly of Collichthys lucidus.</title>
        <authorList>
            <person name="Cai M."/>
            <person name="Xiao S."/>
        </authorList>
    </citation>
    <scope>NUCLEOTIDE SEQUENCE [LARGE SCALE GENOMIC DNA]</scope>
    <source>
        <strain evidence="2">JT15FE1705JMU</strain>
        <tissue evidence="2">Muscle</tissue>
    </source>
</reference>
<name>A0A4U5TU63_COLLU</name>
<dbReference type="Pfam" id="PF05380">
    <property type="entry name" value="Peptidase_A17"/>
    <property type="match status" value="1"/>
</dbReference>
<protein>
    <submittedName>
        <fullName evidence="2">Uncharacterized protein</fullName>
    </submittedName>
</protein>
<dbReference type="InterPro" id="IPR008042">
    <property type="entry name" value="Retrotrans_Pao"/>
</dbReference>
<dbReference type="STRING" id="240159.A0A4U5TU63"/>
<sequence length="236" mass="26136">MLSTINSLYDPLGFASPITVQGKALVRDISSEQYEWDTPLPPEKEAHWRAWINSLADLEQLCISRSYLPTSMSCCNRAKLCVFADASTLAIAAVAYLRALDSQGRWHVGFVMGKSKLAPYPMHTIPRLELSAAVLAVELAEVIQSEIDIELQAVKFFTDSRIVLGYIHNSSRRFYTYVANRVARIRGSTEPEQSQSILTDQNPADQGTRPLPAAQLSSSSWLLGPQFLKHVSHGTG</sequence>
<feature type="region of interest" description="Disordered" evidence="1">
    <location>
        <begin position="189"/>
        <end position="212"/>
    </location>
</feature>
<dbReference type="PANTHER" id="PTHR47331:SF6">
    <property type="entry name" value="DOUBLECORTIN DOMAIN-CONTAINING PROTEIN"/>
    <property type="match status" value="1"/>
</dbReference>
<evidence type="ECO:0000313" key="3">
    <source>
        <dbReference type="Proteomes" id="UP000298787"/>
    </source>
</evidence>
<proteinExistence type="predicted"/>
<accession>A0A4U5TU63</accession>
<feature type="compositionally biased region" description="Polar residues" evidence="1">
    <location>
        <begin position="190"/>
        <end position="205"/>
    </location>
</feature>
<evidence type="ECO:0000313" key="2">
    <source>
        <dbReference type="EMBL" id="TKS64953.1"/>
    </source>
</evidence>
<organism evidence="2 3">
    <name type="scientific">Collichthys lucidus</name>
    <name type="common">Big head croaker</name>
    <name type="synonym">Sciaena lucida</name>
    <dbReference type="NCBI Taxonomy" id="240159"/>
    <lineage>
        <taxon>Eukaryota</taxon>
        <taxon>Metazoa</taxon>
        <taxon>Chordata</taxon>
        <taxon>Craniata</taxon>
        <taxon>Vertebrata</taxon>
        <taxon>Euteleostomi</taxon>
        <taxon>Actinopterygii</taxon>
        <taxon>Neopterygii</taxon>
        <taxon>Teleostei</taxon>
        <taxon>Neoteleostei</taxon>
        <taxon>Acanthomorphata</taxon>
        <taxon>Eupercaria</taxon>
        <taxon>Sciaenidae</taxon>
        <taxon>Collichthys</taxon>
    </lineage>
</organism>
<dbReference type="EMBL" id="ML142788">
    <property type="protein sequence ID" value="TKS64953.1"/>
    <property type="molecule type" value="Genomic_DNA"/>
</dbReference>
<keyword evidence="3" id="KW-1185">Reference proteome</keyword>